<dbReference type="GO" id="GO:0016020">
    <property type="term" value="C:membrane"/>
    <property type="evidence" value="ECO:0007669"/>
    <property type="project" value="UniProtKB-SubCell"/>
</dbReference>
<keyword evidence="5" id="KW-0325">Glycoprotein</keyword>
<evidence type="ECO:0000256" key="4">
    <source>
        <dbReference type="ARBA" id="ARBA00023136"/>
    </source>
</evidence>
<evidence type="ECO:0000313" key="7">
    <source>
        <dbReference type="Proteomes" id="UP000654075"/>
    </source>
</evidence>
<evidence type="ECO:0000313" key="6">
    <source>
        <dbReference type="EMBL" id="CAE8586675.1"/>
    </source>
</evidence>
<protein>
    <recommendedName>
        <fullName evidence="8">Protein xylosyltransferase</fullName>
    </recommendedName>
</protein>
<sequence length="397" mass="44980">MATWSSIGPQDMKQVHFTGALAASPSQSPFEATRTQLERYMCHSSVGVGVAHLLATRPRPAIALIRAGRRQHVGKQAFPAGAVGGFAARRKVAFLFMVYRHPNFPRLWRRFFADARAAEYKIVVHASHQEKVLPDRQDNERHFFSQHRIPWRPSEWYNISLVLLGLFEEALRDPAVEKALVISGDMVPLVPFPQVRTWALADRDRSWLCTDHEFTRAEPWMLLSRRHMGMLTRSQQDIIELLEDLGMCDAEELVPQALHLLGESKRIRNRCVVFTEWALPKYFAVGRSASLGRSPPLIGDFMRQRGTCGHPQTFESISVEGFRRLLSDVRPGGHWFARKFLPTSIVPGPVGETTKTLEDFLLAELFGEVTSPSCSCDKVNCSFCCTRAARRTRARGR</sequence>
<dbReference type="AlphaFoldDB" id="A0A813DIK2"/>
<comment type="subcellular location">
    <subcellularLocation>
        <location evidence="1">Membrane</location>
        <topology evidence="1">Single-pass type II membrane protein</topology>
    </subcellularLocation>
</comment>
<evidence type="ECO:0000256" key="5">
    <source>
        <dbReference type="ARBA" id="ARBA00023180"/>
    </source>
</evidence>
<dbReference type="Proteomes" id="UP000654075">
    <property type="component" value="Unassembled WGS sequence"/>
</dbReference>
<keyword evidence="3" id="KW-0808">Transferase</keyword>
<dbReference type="OrthoDB" id="191334at2759"/>
<dbReference type="PANTHER" id="PTHR31042:SF150">
    <property type="entry name" value="OS06G0661900 PROTEIN"/>
    <property type="match status" value="1"/>
</dbReference>
<dbReference type="InterPro" id="IPR003406">
    <property type="entry name" value="Glyco_trans_14"/>
</dbReference>
<reference evidence="6" key="1">
    <citation type="submission" date="2021-02" db="EMBL/GenBank/DDBJ databases">
        <authorList>
            <person name="Dougan E. K."/>
            <person name="Rhodes N."/>
            <person name="Thang M."/>
            <person name="Chan C."/>
        </authorList>
    </citation>
    <scope>NUCLEOTIDE SEQUENCE</scope>
</reference>
<proteinExistence type="predicted"/>
<gene>
    <name evidence="6" type="ORF">PGLA1383_LOCUS5523</name>
</gene>
<organism evidence="6 7">
    <name type="scientific">Polarella glacialis</name>
    <name type="common">Dinoflagellate</name>
    <dbReference type="NCBI Taxonomy" id="89957"/>
    <lineage>
        <taxon>Eukaryota</taxon>
        <taxon>Sar</taxon>
        <taxon>Alveolata</taxon>
        <taxon>Dinophyceae</taxon>
        <taxon>Suessiales</taxon>
        <taxon>Suessiaceae</taxon>
        <taxon>Polarella</taxon>
    </lineage>
</organism>
<comment type="caution">
    <text evidence="6">The sequence shown here is derived from an EMBL/GenBank/DDBJ whole genome shotgun (WGS) entry which is preliminary data.</text>
</comment>
<evidence type="ECO:0000256" key="1">
    <source>
        <dbReference type="ARBA" id="ARBA00004606"/>
    </source>
</evidence>
<dbReference type="PANTHER" id="PTHR31042">
    <property type="entry name" value="CORE-2/I-BRANCHING BETA-1,6-N-ACETYLGLUCOSAMINYLTRANSFERASE FAMILY PROTEIN-RELATED"/>
    <property type="match status" value="1"/>
</dbReference>
<evidence type="ECO:0008006" key="8">
    <source>
        <dbReference type="Google" id="ProtNLM"/>
    </source>
</evidence>
<name>A0A813DIK2_POLGL</name>
<dbReference type="InterPro" id="IPR044174">
    <property type="entry name" value="BC10-like"/>
</dbReference>
<keyword evidence="4" id="KW-0472">Membrane</keyword>
<dbReference type="GO" id="GO:0016757">
    <property type="term" value="F:glycosyltransferase activity"/>
    <property type="evidence" value="ECO:0007669"/>
    <property type="project" value="UniProtKB-KW"/>
</dbReference>
<dbReference type="Pfam" id="PF02485">
    <property type="entry name" value="Branch"/>
    <property type="match status" value="1"/>
</dbReference>
<evidence type="ECO:0000256" key="2">
    <source>
        <dbReference type="ARBA" id="ARBA00022676"/>
    </source>
</evidence>
<evidence type="ECO:0000256" key="3">
    <source>
        <dbReference type="ARBA" id="ARBA00022679"/>
    </source>
</evidence>
<accession>A0A813DIK2</accession>
<keyword evidence="7" id="KW-1185">Reference proteome</keyword>
<keyword evidence="2" id="KW-0328">Glycosyltransferase</keyword>
<dbReference type="EMBL" id="CAJNNV010002169">
    <property type="protein sequence ID" value="CAE8586675.1"/>
    <property type="molecule type" value="Genomic_DNA"/>
</dbReference>